<dbReference type="InterPro" id="IPR038063">
    <property type="entry name" value="Transpep_catalytic_dom"/>
</dbReference>
<comment type="similarity">
    <text evidence="2">Belongs to the YkuD family.</text>
</comment>
<dbReference type="PANTHER" id="PTHR36699:SF1">
    <property type="entry name" value="L,D-TRANSPEPTIDASE YAFK-RELATED"/>
    <property type="match status" value="1"/>
</dbReference>
<gene>
    <name evidence="9" type="ordered locus">Saut_0872</name>
</gene>
<dbReference type="eggNOG" id="COG3034">
    <property type="taxonomic scope" value="Bacteria"/>
</dbReference>
<dbReference type="GO" id="GO:0071555">
    <property type="term" value="P:cell wall organization"/>
    <property type="evidence" value="ECO:0007669"/>
    <property type="project" value="UniProtKB-UniRule"/>
</dbReference>
<dbReference type="MEROPS" id="C82.A01"/>
<dbReference type="SUPFAM" id="SSF54427">
    <property type="entry name" value="NTF2-like"/>
    <property type="match status" value="1"/>
</dbReference>
<evidence type="ECO:0000259" key="8">
    <source>
        <dbReference type="PROSITE" id="PS52029"/>
    </source>
</evidence>
<sequence>MENKFYTRTVNILLTLFLSTSIFASDNKILTNYRLHGIKNIEKALDKSLTETTYWKEYLKNKDTKFGYIESYTNILLCDKSKSELLIYSKDSNNTYKLRKEYSAFTGKLKGDKRKEGDLKTPIGVYDIIKKISKVDSFYGPMAFVTSYPNLYDRYEGKTGQGIWIHGLPTNQERDAFTKGCIAINNKSIECMNRNIDIKKTVLIIKENANDSTTPSKKTLSQLLSTLYAWRYAWLYNETENYLNFYAPEFKRYDGMDFKRFKKYKTRIFAKYESKTILFRNINIVTYPNMKSVYRITFDEEYKSNSFSFNGRKVLIVKLQDNKFNIITEK</sequence>
<evidence type="ECO:0000313" key="9">
    <source>
        <dbReference type="EMBL" id="ADN08921.1"/>
    </source>
</evidence>
<evidence type="ECO:0000256" key="3">
    <source>
        <dbReference type="ARBA" id="ARBA00022679"/>
    </source>
</evidence>
<dbReference type="Pfam" id="PF03734">
    <property type="entry name" value="YkuD"/>
    <property type="match status" value="1"/>
</dbReference>
<dbReference type="Gene3D" id="2.40.440.10">
    <property type="entry name" value="L,D-transpeptidase catalytic domain-like"/>
    <property type="match status" value="1"/>
</dbReference>
<keyword evidence="6 7" id="KW-0961">Cell wall biogenesis/degradation</keyword>
<accession>E0URB1</accession>
<keyword evidence="10" id="KW-1185">Reference proteome</keyword>
<dbReference type="KEGG" id="sua:Saut_0872"/>
<dbReference type="SUPFAM" id="SSF141523">
    <property type="entry name" value="L,D-transpeptidase catalytic domain-like"/>
    <property type="match status" value="1"/>
</dbReference>
<dbReference type="InterPro" id="IPR032710">
    <property type="entry name" value="NTF2-like_dom_sf"/>
</dbReference>
<comment type="pathway">
    <text evidence="1 7">Cell wall biogenesis; peptidoglycan biosynthesis.</text>
</comment>
<dbReference type="AlphaFoldDB" id="E0URB1"/>
<dbReference type="RefSeq" id="WP_013326677.1">
    <property type="nucleotide sequence ID" value="NC_014506.1"/>
</dbReference>
<dbReference type="GO" id="GO:0009252">
    <property type="term" value="P:peptidoglycan biosynthetic process"/>
    <property type="evidence" value="ECO:0007669"/>
    <property type="project" value="UniProtKB-UniPathway"/>
</dbReference>
<dbReference type="PROSITE" id="PS52029">
    <property type="entry name" value="LD_TPASE"/>
    <property type="match status" value="1"/>
</dbReference>
<organism evidence="9 10">
    <name type="scientific">Sulfurimonas autotrophica (strain ATCC BAA-671 / DSM 16294 / JCM 11897 / OK10)</name>
    <dbReference type="NCBI Taxonomy" id="563040"/>
    <lineage>
        <taxon>Bacteria</taxon>
        <taxon>Pseudomonadati</taxon>
        <taxon>Campylobacterota</taxon>
        <taxon>Epsilonproteobacteria</taxon>
        <taxon>Campylobacterales</taxon>
        <taxon>Sulfurimonadaceae</taxon>
        <taxon>Sulfurimonas</taxon>
    </lineage>
</organism>
<feature type="domain" description="L,D-TPase catalytic" evidence="8">
    <location>
        <begin position="74"/>
        <end position="205"/>
    </location>
</feature>
<dbReference type="UniPathway" id="UPA00219"/>
<keyword evidence="5 7" id="KW-0573">Peptidoglycan synthesis</keyword>
<dbReference type="PANTHER" id="PTHR36699">
    <property type="entry name" value="LD-TRANSPEPTIDASE"/>
    <property type="match status" value="1"/>
</dbReference>
<protein>
    <submittedName>
        <fullName evidence="9">ErfK/YbiS/YcfS/YnhG family protein</fullName>
    </submittedName>
</protein>
<feature type="active site" description="Proton donor/acceptor" evidence="7">
    <location>
        <position position="166"/>
    </location>
</feature>
<keyword evidence="3" id="KW-0808">Transferase</keyword>
<dbReference type="EMBL" id="CP002205">
    <property type="protein sequence ID" value="ADN08921.1"/>
    <property type="molecule type" value="Genomic_DNA"/>
</dbReference>
<dbReference type="GO" id="GO:0004180">
    <property type="term" value="F:carboxypeptidase activity"/>
    <property type="evidence" value="ECO:0007669"/>
    <property type="project" value="UniProtKB-ARBA"/>
</dbReference>
<dbReference type="CDD" id="cd16913">
    <property type="entry name" value="YkuD_like"/>
    <property type="match status" value="1"/>
</dbReference>
<keyword evidence="4 7" id="KW-0133">Cell shape</keyword>
<dbReference type="GO" id="GO:0008360">
    <property type="term" value="P:regulation of cell shape"/>
    <property type="evidence" value="ECO:0007669"/>
    <property type="project" value="UniProtKB-UniRule"/>
</dbReference>
<dbReference type="HOGENOM" id="CLU_064738_0_0_7"/>
<name>E0URB1_SULAO</name>
<evidence type="ECO:0000256" key="2">
    <source>
        <dbReference type="ARBA" id="ARBA00005992"/>
    </source>
</evidence>
<dbReference type="OrthoDB" id="9809748at2"/>
<evidence type="ECO:0000256" key="1">
    <source>
        <dbReference type="ARBA" id="ARBA00004752"/>
    </source>
</evidence>
<dbReference type="STRING" id="563040.Saut_0872"/>
<evidence type="ECO:0000256" key="5">
    <source>
        <dbReference type="ARBA" id="ARBA00022984"/>
    </source>
</evidence>
<feature type="active site" description="Nucleophile" evidence="7">
    <location>
        <position position="181"/>
    </location>
</feature>
<evidence type="ECO:0000313" key="10">
    <source>
        <dbReference type="Proteomes" id="UP000007803"/>
    </source>
</evidence>
<dbReference type="Pfam" id="PF24125">
    <property type="entry name" value="Cds6_C"/>
    <property type="match status" value="1"/>
</dbReference>
<dbReference type="GO" id="GO:0016740">
    <property type="term" value="F:transferase activity"/>
    <property type="evidence" value="ECO:0007669"/>
    <property type="project" value="UniProtKB-KW"/>
</dbReference>
<reference evidence="10" key="1">
    <citation type="journal article" date="2010" name="Stand. Genomic Sci.">
        <title>Complete genome sequence of Sulfurimonas autotrophica type strain (OK10).</title>
        <authorList>
            <person name="Sikorski J."/>
            <person name="Munk C."/>
            <person name="Lapidus A."/>
            <person name="Djao O."/>
            <person name="Lucas S."/>
            <person name="Glavina Del Rio T."/>
            <person name="Nolan M."/>
            <person name="Tice H."/>
            <person name="Han C."/>
            <person name="Cheng J."/>
            <person name="Tapia R."/>
            <person name="Goodwin L."/>
            <person name="Pitluck S."/>
            <person name="Liolios K."/>
            <person name="Ivanova N."/>
            <person name="Mavromatis K."/>
            <person name="Mikhailova N."/>
            <person name="Pati A."/>
            <person name="Sims D."/>
            <person name="Meincke L."/>
            <person name="Brettin T."/>
            <person name="Detter J."/>
            <person name="Chen A."/>
            <person name="Palaniappan K."/>
            <person name="Land M."/>
            <person name="Hauser L."/>
            <person name="Chang Y."/>
            <person name="Jeffries C."/>
            <person name="Rohde M."/>
            <person name="Lang E."/>
            <person name="Spring S."/>
            <person name="Goker M."/>
            <person name="Woyke T."/>
            <person name="Bristow J."/>
            <person name="Eisen J."/>
            <person name="Markowitz V."/>
            <person name="Hugenholtz P."/>
            <person name="Kyrpides N."/>
            <person name="Klenk H."/>
        </authorList>
    </citation>
    <scope>NUCLEOTIDE SEQUENCE [LARGE SCALE GENOMIC DNA]</scope>
    <source>
        <strain evidence="10">ATCC BAA-671 / DSM 16294 / JCM 11897 / OK10</strain>
    </source>
</reference>
<dbReference type="InterPro" id="IPR005490">
    <property type="entry name" value="LD_TPept_cat_dom"/>
</dbReference>
<dbReference type="Proteomes" id="UP000007803">
    <property type="component" value="Chromosome"/>
</dbReference>
<evidence type="ECO:0000256" key="6">
    <source>
        <dbReference type="ARBA" id="ARBA00023316"/>
    </source>
</evidence>
<evidence type="ECO:0000256" key="4">
    <source>
        <dbReference type="ARBA" id="ARBA00022960"/>
    </source>
</evidence>
<proteinExistence type="inferred from homology"/>
<evidence type="ECO:0000256" key="7">
    <source>
        <dbReference type="PROSITE-ProRule" id="PRU01373"/>
    </source>
</evidence>
<dbReference type="InterPro" id="IPR056203">
    <property type="entry name" value="Cds6_C"/>
</dbReference>